<keyword evidence="3 8" id="KW-0378">Hydrolase</keyword>
<dbReference type="PIRSF" id="PIRSF010631">
    <property type="entry name" value="A-rhamnsds"/>
    <property type="match status" value="1"/>
</dbReference>
<protein>
    <recommendedName>
        <fullName evidence="2">alpha-L-rhamnosidase</fullName>
        <ecNumber evidence="2">3.2.1.40</ecNumber>
    </recommendedName>
</protein>
<feature type="domain" description="Alpha-L-rhamnosidase C-terminal" evidence="7">
    <location>
        <begin position="883"/>
        <end position="954"/>
    </location>
</feature>
<reference evidence="8 9" key="1">
    <citation type="submission" date="2023-04" db="EMBL/GenBank/DDBJ databases">
        <title>A novel bacteria isolated from coastal sediment.</title>
        <authorList>
            <person name="Liu X.-J."/>
            <person name="Du Z.-J."/>
        </authorList>
    </citation>
    <scope>NUCLEOTIDE SEQUENCE [LARGE SCALE GENOMIC DNA]</scope>
    <source>
        <strain evidence="8 9">SDUM461004</strain>
    </source>
</reference>
<feature type="domain" description="Alpha-L-rhamnosidase concanavalin-like" evidence="4">
    <location>
        <begin position="449"/>
        <end position="546"/>
    </location>
</feature>
<evidence type="ECO:0000313" key="9">
    <source>
        <dbReference type="Proteomes" id="UP001243717"/>
    </source>
</evidence>
<dbReference type="EMBL" id="JARXIC010000046">
    <property type="protein sequence ID" value="MDQ8196105.1"/>
    <property type="molecule type" value="Genomic_DNA"/>
</dbReference>
<dbReference type="InterPro" id="IPR013737">
    <property type="entry name" value="Bac_rhamnosid_N"/>
</dbReference>
<dbReference type="Gene3D" id="2.60.120.260">
    <property type="entry name" value="Galactose-binding domain-like"/>
    <property type="match status" value="2"/>
</dbReference>
<keyword evidence="9" id="KW-1185">Reference proteome</keyword>
<organism evidence="8 9">
    <name type="scientific">Thalassobacterium sedimentorum</name>
    <dbReference type="NCBI Taxonomy" id="3041258"/>
    <lineage>
        <taxon>Bacteria</taxon>
        <taxon>Pseudomonadati</taxon>
        <taxon>Verrucomicrobiota</taxon>
        <taxon>Opitutia</taxon>
        <taxon>Puniceicoccales</taxon>
        <taxon>Coraliomargaritaceae</taxon>
        <taxon>Thalassobacterium</taxon>
    </lineage>
</organism>
<dbReference type="InterPro" id="IPR016007">
    <property type="entry name" value="Alpha_rhamnosid"/>
</dbReference>
<dbReference type="Proteomes" id="UP001243717">
    <property type="component" value="Unassembled WGS sequence"/>
</dbReference>
<dbReference type="InterPro" id="IPR013783">
    <property type="entry name" value="Ig-like_fold"/>
</dbReference>
<dbReference type="Gene3D" id="2.60.420.10">
    <property type="entry name" value="Maltose phosphorylase, domain 3"/>
    <property type="match status" value="1"/>
</dbReference>
<evidence type="ECO:0000259" key="4">
    <source>
        <dbReference type="Pfam" id="PF05592"/>
    </source>
</evidence>
<evidence type="ECO:0000259" key="5">
    <source>
        <dbReference type="Pfam" id="PF08531"/>
    </source>
</evidence>
<dbReference type="Pfam" id="PF25788">
    <property type="entry name" value="Ig_Rha78A_N"/>
    <property type="match status" value="1"/>
</dbReference>
<evidence type="ECO:0000259" key="6">
    <source>
        <dbReference type="Pfam" id="PF17389"/>
    </source>
</evidence>
<name>A0ABU1AQG3_9BACT</name>
<comment type="caution">
    <text evidence="8">The sequence shown here is derived from an EMBL/GenBank/DDBJ whole genome shotgun (WGS) entry which is preliminary data.</text>
</comment>
<dbReference type="InterPro" id="IPR008928">
    <property type="entry name" value="6-hairpin_glycosidase_sf"/>
</dbReference>
<dbReference type="Gene3D" id="2.60.40.10">
    <property type="entry name" value="Immunoglobulins"/>
    <property type="match status" value="1"/>
</dbReference>
<dbReference type="Pfam" id="PF17390">
    <property type="entry name" value="Bac_rhamnosid_C"/>
    <property type="match status" value="1"/>
</dbReference>
<evidence type="ECO:0000256" key="2">
    <source>
        <dbReference type="ARBA" id="ARBA00012652"/>
    </source>
</evidence>
<dbReference type="Pfam" id="PF05592">
    <property type="entry name" value="Bac_rhamnosid"/>
    <property type="match status" value="1"/>
</dbReference>
<comment type="catalytic activity">
    <reaction evidence="1">
        <text>Hydrolysis of terminal non-reducing alpha-L-rhamnose residues in alpha-L-rhamnosides.</text>
        <dbReference type="EC" id="3.2.1.40"/>
    </reaction>
</comment>
<accession>A0ABU1AQG3</accession>
<dbReference type="RefSeq" id="WP_308986545.1">
    <property type="nucleotide sequence ID" value="NZ_JARXIC010000046.1"/>
</dbReference>
<gene>
    <name evidence="8" type="ORF">QEH59_16845</name>
</gene>
<evidence type="ECO:0000259" key="7">
    <source>
        <dbReference type="Pfam" id="PF17390"/>
    </source>
</evidence>
<dbReference type="Pfam" id="PF17389">
    <property type="entry name" value="Bac_rhamnosid6H"/>
    <property type="match status" value="1"/>
</dbReference>
<dbReference type="InterPro" id="IPR035396">
    <property type="entry name" value="Bac_rhamnosid6H"/>
</dbReference>
<feature type="domain" description="Alpha-L-rhamnosidase six-hairpin glycosidase" evidence="6">
    <location>
        <begin position="552"/>
        <end position="878"/>
    </location>
</feature>
<dbReference type="PANTHER" id="PTHR33307">
    <property type="entry name" value="ALPHA-RHAMNOSIDASE (EUROFUNG)"/>
    <property type="match status" value="1"/>
</dbReference>
<dbReference type="Pfam" id="PF08531">
    <property type="entry name" value="Bac_rhamnosid_N"/>
    <property type="match status" value="1"/>
</dbReference>
<dbReference type="EC" id="3.2.1.40" evidence="2"/>
<feature type="domain" description="Bacterial alpha-L-rhamnosidase N-terminal" evidence="5">
    <location>
        <begin position="269"/>
        <end position="436"/>
    </location>
</feature>
<dbReference type="SUPFAM" id="SSF48208">
    <property type="entry name" value="Six-hairpin glycosidases"/>
    <property type="match status" value="1"/>
</dbReference>
<evidence type="ECO:0000313" key="8">
    <source>
        <dbReference type="EMBL" id="MDQ8196105.1"/>
    </source>
</evidence>
<dbReference type="InterPro" id="IPR008902">
    <property type="entry name" value="Rhamnosid_concanavalin"/>
</dbReference>
<evidence type="ECO:0000256" key="1">
    <source>
        <dbReference type="ARBA" id="ARBA00001445"/>
    </source>
</evidence>
<dbReference type="InterPro" id="IPR012341">
    <property type="entry name" value="6hp_glycosidase-like_sf"/>
</dbReference>
<proteinExistence type="predicted"/>
<sequence>MNFLHIFLSVAAFLSVNLSVFAVITVSEQTVEYLINPEGIDVIEPRLSWKLCAERRGVIQSAYRILVASSEEKLRRNQGDLWDSGRVESGNSIHIVYAGKPLSSRQLCHWKVMTWDREGNVSPWSEPAQWSMGLLRPSDWRAEWIGYDAIPELPSKASPQVSRDIFIVKAMYGLPAQANRQVDLSAKLQEQIDNGVYQFSVSNDFVGADPAPGRVKKLELAYTIDGKSREYQLNENTEFDLVTGLTRNLGNKRYLPSPHLRKEFRVDARVERAVIYVSAEGVFEMHLNGQRIGDEYFMPGWTDYHKRIYYRAYDVTDLIQTGDNALGGILGDGWFRGNISLLGQNQYGNKLRLLAQLHIDYTNGRSQVVATDSSWKASFGPILESDMQAGETYDARLEMPGWTQAGFNDRRWTTVDVGAQLSPVIQAYPGVPVRATRELPTIGITEPLEGRYIFDLGQNFAGWARLKVRGQAGDEIVMRFGEMLNQDGTLHTQNLRSARATDTYILKGQGVETYEPHFTFHGFRYVEVSGLRSRPEPAMITGIVVHSDAPLTSSFESSNSMLNQLHSNILWGQLSNYFEVPTDCPQRDERLAWTGDTQVFIRSGTYNQDVGAFFTKWMVDLVDSVNNEGLFGQQAPVFHGHGSPGWADAGIICPWTIYTVYGDTRMLETHYEVMARFIEACGRNGYGGLSGKFGDWLAVGANTPQDVISVAYYAYSTSLMAEMATALGKDADARKYQNLFERICKYFQDTFVDATGKVKGDTQTAYCMALQYNLLTDKQREQAANHLVRRIEANNYHLSVGFLGVQILLPTLTDIGRSDLAYRLLQNTTYPSWGYSVDQGATTIWERWNSYTIEGGINGERMNSFNHYAYGACSEWMFYDMLGIDTAGIAYQEIRMKPQFGHGVDWARGHYDSIRGRIASTWKYDAATFRWRIEVPANTKATVYVPAQSVYDVTEGGLPITQAEGIRLIGSEDNRILLEVGSGHYEFFSRSAKP</sequence>
<dbReference type="Gene3D" id="1.50.10.10">
    <property type="match status" value="1"/>
</dbReference>
<dbReference type="PANTHER" id="PTHR33307:SF6">
    <property type="entry name" value="ALPHA-RHAMNOSIDASE (EUROFUNG)-RELATED"/>
    <property type="match status" value="1"/>
</dbReference>
<dbReference type="GO" id="GO:0016787">
    <property type="term" value="F:hydrolase activity"/>
    <property type="evidence" value="ECO:0007669"/>
    <property type="project" value="UniProtKB-KW"/>
</dbReference>
<evidence type="ECO:0000256" key="3">
    <source>
        <dbReference type="ARBA" id="ARBA00022801"/>
    </source>
</evidence>
<dbReference type="InterPro" id="IPR035398">
    <property type="entry name" value="Bac_rhamnosid_C"/>
</dbReference>